<evidence type="ECO:0008006" key="4">
    <source>
        <dbReference type="Google" id="ProtNLM"/>
    </source>
</evidence>
<accession>A0A6J5C187</accession>
<feature type="chain" id="PRO_5026746890" description="DUF4148 domain-containing protein" evidence="1">
    <location>
        <begin position="22"/>
        <end position="95"/>
    </location>
</feature>
<organism evidence="2 3">
    <name type="scientific">Paraburkholderia phenoliruptrix</name>
    <dbReference type="NCBI Taxonomy" id="252970"/>
    <lineage>
        <taxon>Bacteria</taxon>
        <taxon>Pseudomonadati</taxon>
        <taxon>Pseudomonadota</taxon>
        <taxon>Betaproteobacteria</taxon>
        <taxon>Burkholderiales</taxon>
        <taxon>Burkholderiaceae</taxon>
        <taxon>Paraburkholderia</taxon>
    </lineage>
</organism>
<dbReference type="Pfam" id="PF13663">
    <property type="entry name" value="DUF4148"/>
    <property type="match status" value="1"/>
</dbReference>
<evidence type="ECO:0000313" key="3">
    <source>
        <dbReference type="Proteomes" id="UP000494249"/>
    </source>
</evidence>
<feature type="signal peptide" evidence="1">
    <location>
        <begin position="1"/>
        <end position="21"/>
    </location>
</feature>
<evidence type="ECO:0000313" key="2">
    <source>
        <dbReference type="EMBL" id="CAB3724163.1"/>
    </source>
</evidence>
<protein>
    <recommendedName>
        <fullName evidence="4">DUF4148 domain-containing protein</fullName>
    </recommendedName>
</protein>
<dbReference type="EMBL" id="CADIKB010000032">
    <property type="protein sequence ID" value="CAB3724163.1"/>
    <property type="molecule type" value="Genomic_DNA"/>
</dbReference>
<dbReference type="Proteomes" id="UP000494249">
    <property type="component" value="Unassembled WGS sequence"/>
</dbReference>
<reference evidence="2 3" key="1">
    <citation type="submission" date="2020-04" db="EMBL/GenBank/DDBJ databases">
        <authorList>
            <person name="De Canck E."/>
        </authorList>
    </citation>
    <scope>NUCLEOTIDE SEQUENCE [LARGE SCALE GENOMIC DNA]</scope>
    <source>
        <strain evidence="2 3">LMG 22037</strain>
    </source>
</reference>
<evidence type="ECO:0000256" key="1">
    <source>
        <dbReference type="SAM" id="SignalP"/>
    </source>
</evidence>
<proteinExistence type="predicted"/>
<keyword evidence="1" id="KW-0732">Signal</keyword>
<dbReference type="RefSeq" id="WP_035482670.1">
    <property type="nucleotide sequence ID" value="NZ_CADFGL010000029.1"/>
</dbReference>
<dbReference type="InterPro" id="IPR025421">
    <property type="entry name" value="DUF4148"/>
</dbReference>
<dbReference type="AlphaFoldDB" id="A0A6J5C187"/>
<sequence length="95" mass="9830">MKLLTVLLAVIGIAAAAPAFADANYQSAGATGSDTAVGGVSAGSYSSGARGKTRAEVHVELIQAQKDGLLPFRKNDYPPGAETIRRNQELYGLSH</sequence>
<name>A0A6J5C187_9BURK</name>
<gene>
    <name evidence="2" type="ORF">LMG22037_05026</name>
</gene>